<dbReference type="InterPro" id="IPR013325">
    <property type="entry name" value="RNA_pol_sigma_r2"/>
</dbReference>
<sequence length="249" mass="27974">MVSLMADFESADKASLFVTTRWSVVLAARDGEGRYATVAMETLCKTYWRALYVYARRHGLPPPDAEDVTQAFFERLLEKDYLKSVQPERGPFRAFLQMAFKRFLAKEHEHATALRRGGNAKHLGLDFLEAEAVFTADSPQLAADEVFEAHWAMTTLQAAMTALRAEFRDAGKEQDFDILKTTLSASGDGSSYEKMGVELGLSDGATRIAVHRLRKRFRELFRAEVAQTVASHEDLNEEIRHLVAVLARG</sequence>
<dbReference type="STRING" id="497964.CfE428DRAFT_6246"/>
<name>B4DBF5_9BACT</name>
<evidence type="ECO:0000256" key="3">
    <source>
        <dbReference type="ARBA" id="ARBA00023163"/>
    </source>
</evidence>
<reference evidence="4 5" key="1">
    <citation type="journal article" date="2011" name="J. Bacteriol.">
        <title>Genome sequence of Chthoniobacter flavus Ellin428, an aerobic heterotrophic soil bacterium.</title>
        <authorList>
            <person name="Kant R."/>
            <person name="van Passel M.W."/>
            <person name="Palva A."/>
            <person name="Lucas S."/>
            <person name="Lapidus A."/>
            <person name="Glavina Del Rio T."/>
            <person name="Dalin E."/>
            <person name="Tice H."/>
            <person name="Bruce D."/>
            <person name="Goodwin L."/>
            <person name="Pitluck S."/>
            <person name="Larimer F.W."/>
            <person name="Land M.L."/>
            <person name="Hauser L."/>
            <person name="Sangwan P."/>
            <person name="de Vos W.M."/>
            <person name="Janssen P.H."/>
            <person name="Smidt H."/>
        </authorList>
    </citation>
    <scope>NUCLEOTIDE SEQUENCE [LARGE SCALE GENOMIC DNA]</scope>
    <source>
        <strain evidence="4 5">Ellin428</strain>
    </source>
</reference>
<dbReference type="Proteomes" id="UP000005824">
    <property type="component" value="Unassembled WGS sequence"/>
</dbReference>
<dbReference type="Gene3D" id="1.10.1740.10">
    <property type="match status" value="1"/>
</dbReference>
<dbReference type="eggNOG" id="COG1595">
    <property type="taxonomic scope" value="Bacteria"/>
</dbReference>
<keyword evidence="1" id="KW-0805">Transcription regulation</keyword>
<dbReference type="GO" id="GO:0006352">
    <property type="term" value="P:DNA-templated transcription initiation"/>
    <property type="evidence" value="ECO:0007669"/>
    <property type="project" value="InterPro"/>
</dbReference>
<keyword evidence="2" id="KW-0731">Sigma factor</keyword>
<dbReference type="PANTHER" id="PTHR43133">
    <property type="entry name" value="RNA POLYMERASE ECF-TYPE SIGMA FACTO"/>
    <property type="match status" value="1"/>
</dbReference>
<evidence type="ECO:0000256" key="2">
    <source>
        <dbReference type="ARBA" id="ARBA00023082"/>
    </source>
</evidence>
<dbReference type="InParanoid" id="B4DBF5"/>
<organism evidence="4 5">
    <name type="scientific">Chthoniobacter flavus Ellin428</name>
    <dbReference type="NCBI Taxonomy" id="497964"/>
    <lineage>
        <taxon>Bacteria</taxon>
        <taxon>Pseudomonadati</taxon>
        <taxon>Verrucomicrobiota</taxon>
        <taxon>Spartobacteria</taxon>
        <taxon>Chthoniobacterales</taxon>
        <taxon>Chthoniobacteraceae</taxon>
        <taxon>Chthoniobacter</taxon>
    </lineage>
</organism>
<gene>
    <name evidence="4" type="ORF">CfE428DRAFT_6246</name>
</gene>
<evidence type="ECO:0000313" key="4">
    <source>
        <dbReference type="EMBL" id="EDY16245.1"/>
    </source>
</evidence>
<dbReference type="InterPro" id="IPR039425">
    <property type="entry name" value="RNA_pol_sigma-70-like"/>
</dbReference>
<dbReference type="SUPFAM" id="SSF88946">
    <property type="entry name" value="Sigma2 domain of RNA polymerase sigma factors"/>
    <property type="match status" value="1"/>
</dbReference>
<accession>B4DBF5</accession>
<keyword evidence="5" id="KW-1185">Reference proteome</keyword>
<comment type="caution">
    <text evidence="4">The sequence shown here is derived from an EMBL/GenBank/DDBJ whole genome shotgun (WGS) entry which is preliminary data.</text>
</comment>
<keyword evidence="3" id="KW-0804">Transcription</keyword>
<dbReference type="EMBL" id="ABVL01000037">
    <property type="protein sequence ID" value="EDY16245.1"/>
    <property type="molecule type" value="Genomic_DNA"/>
</dbReference>
<evidence type="ECO:0000313" key="5">
    <source>
        <dbReference type="Proteomes" id="UP000005824"/>
    </source>
</evidence>
<evidence type="ECO:0000256" key="1">
    <source>
        <dbReference type="ARBA" id="ARBA00023015"/>
    </source>
</evidence>
<protein>
    <submittedName>
        <fullName evidence="4">RNA polymerase, sigma-24 subunit, ECF subfamily</fullName>
    </submittedName>
</protein>
<dbReference type="PANTHER" id="PTHR43133:SF51">
    <property type="entry name" value="RNA POLYMERASE SIGMA FACTOR"/>
    <property type="match status" value="1"/>
</dbReference>
<proteinExistence type="predicted"/>
<dbReference type="GO" id="GO:0016987">
    <property type="term" value="F:sigma factor activity"/>
    <property type="evidence" value="ECO:0007669"/>
    <property type="project" value="UniProtKB-KW"/>
</dbReference>
<dbReference type="AlphaFoldDB" id="B4DBF5"/>